<dbReference type="PANTHER" id="PTHR30437:SF5">
    <property type="entry name" value="REGULATOR OF NUCLEOSIDE DIPHOSPHATE KINASE"/>
    <property type="match status" value="1"/>
</dbReference>
<dbReference type="Pfam" id="PF01272">
    <property type="entry name" value="GreA_GreB"/>
    <property type="match status" value="1"/>
</dbReference>
<protein>
    <submittedName>
        <fullName evidence="2">Transcription elongation factor GreA</fullName>
    </submittedName>
</protein>
<proteinExistence type="predicted"/>
<dbReference type="InterPro" id="IPR023459">
    <property type="entry name" value="Tscrpt_elong_fac_GreA/B_fam"/>
</dbReference>
<dbReference type="GO" id="GO:0003746">
    <property type="term" value="F:translation elongation factor activity"/>
    <property type="evidence" value="ECO:0007669"/>
    <property type="project" value="UniProtKB-KW"/>
</dbReference>
<feature type="domain" description="Transcription elongation factor GreA/GreB C-terminal" evidence="1">
    <location>
        <begin position="38"/>
        <end position="107"/>
    </location>
</feature>
<dbReference type="RefSeq" id="WP_262460150.1">
    <property type="nucleotide sequence ID" value="NZ_ARXS01000008.1"/>
</dbReference>
<name>A0ABT2QY46_9GAMM</name>
<dbReference type="SUPFAM" id="SSF54534">
    <property type="entry name" value="FKBP-like"/>
    <property type="match status" value="1"/>
</dbReference>
<organism evidence="2 3">
    <name type="scientific">Alloalcanivorax balearicus MACL04</name>
    <dbReference type="NCBI Taxonomy" id="1177182"/>
    <lineage>
        <taxon>Bacteria</taxon>
        <taxon>Pseudomonadati</taxon>
        <taxon>Pseudomonadota</taxon>
        <taxon>Gammaproteobacteria</taxon>
        <taxon>Oceanospirillales</taxon>
        <taxon>Alcanivoracaceae</taxon>
        <taxon>Alloalcanivorax</taxon>
    </lineage>
</organism>
<reference evidence="2" key="1">
    <citation type="submission" date="2012-09" db="EMBL/GenBank/DDBJ databases">
        <title>Genome Sequence of alkane-degrading Bacterium Alcanivorax balearicus MACL04.</title>
        <authorList>
            <person name="Lai Q."/>
            <person name="Shao Z."/>
        </authorList>
    </citation>
    <scope>NUCLEOTIDE SEQUENCE</scope>
    <source>
        <strain evidence="2">MACL04</strain>
    </source>
</reference>
<keyword evidence="2" id="KW-0648">Protein biosynthesis</keyword>
<dbReference type="InterPro" id="IPR018151">
    <property type="entry name" value="TF_GreA/GreB_CS"/>
</dbReference>
<evidence type="ECO:0000313" key="3">
    <source>
        <dbReference type="Proteomes" id="UP001064106"/>
    </source>
</evidence>
<dbReference type="PANTHER" id="PTHR30437">
    <property type="entry name" value="TRANSCRIPTION ELONGATION FACTOR GREA"/>
    <property type="match status" value="1"/>
</dbReference>
<sequence>MVRKYAVRNPCCFPPGPGEISAVLGKLEALNHAGGEPRASVGTIVRMEDLLSGEQGFFQLVWPDDAAPEQDRLSILSPLGAALLGARCGDEVTVTLFGCRCDFRVLALQEARPPEGSAVPS</sequence>
<comment type="caution">
    <text evidence="2">The sequence shown here is derived from an EMBL/GenBank/DDBJ whole genome shotgun (WGS) entry which is preliminary data.</text>
</comment>
<accession>A0ABT2QY46</accession>
<dbReference type="PROSITE" id="PS00830">
    <property type="entry name" value="GREAB_2"/>
    <property type="match status" value="1"/>
</dbReference>
<keyword evidence="2" id="KW-0251">Elongation factor</keyword>
<dbReference type="Gene3D" id="3.10.50.30">
    <property type="entry name" value="Transcription elongation factor, GreA/GreB, C-terminal domain"/>
    <property type="match status" value="1"/>
</dbReference>
<dbReference type="EMBL" id="ARXS01000008">
    <property type="protein sequence ID" value="MCU5782455.1"/>
    <property type="molecule type" value="Genomic_DNA"/>
</dbReference>
<keyword evidence="3" id="KW-1185">Reference proteome</keyword>
<dbReference type="InterPro" id="IPR001437">
    <property type="entry name" value="Tscrpt_elong_fac_GreA/B_C"/>
</dbReference>
<dbReference type="Proteomes" id="UP001064106">
    <property type="component" value="Unassembled WGS sequence"/>
</dbReference>
<evidence type="ECO:0000259" key="1">
    <source>
        <dbReference type="Pfam" id="PF01272"/>
    </source>
</evidence>
<dbReference type="InterPro" id="IPR036953">
    <property type="entry name" value="GreA/GreB_C_sf"/>
</dbReference>
<gene>
    <name evidence="2" type="ORF">MA04_01755</name>
</gene>
<evidence type="ECO:0000313" key="2">
    <source>
        <dbReference type="EMBL" id="MCU5782455.1"/>
    </source>
</evidence>